<organism evidence="1 2">
    <name type="scientific">Thermotoga neapolitana (strain ATCC 49049 / DSM 4359 / NBRC 107923 / NS-E)</name>
    <dbReference type="NCBI Taxonomy" id="309803"/>
    <lineage>
        <taxon>Bacteria</taxon>
        <taxon>Thermotogati</taxon>
        <taxon>Thermotogota</taxon>
        <taxon>Thermotogae</taxon>
        <taxon>Thermotogales</taxon>
        <taxon>Thermotogaceae</taxon>
        <taxon>Thermotoga</taxon>
    </lineage>
</organism>
<protein>
    <submittedName>
        <fullName evidence="1">Uncharacterized protein</fullName>
    </submittedName>
</protein>
<gene>
    <name evidence="1" type="ordered locus">CTN_1205</name>
</gene>
<evidence type="ECO:0000313" key="2">
    <source>
        <dbReference type="Proteomes" id="UP000000445"/>
    </source>
</evidence>
<keyword evidence="2" id="KW-1185">Reference proteome</keyword>
<evidence type="ECO:0000313" key="1">
    <source>
        <dbReference type="EMBL" id="ACM23381.1"/>
    </source>
</evidence>
<dbReference type="EMBL" id="CP000916">
    <property type="protein sequence ID" value="ACM23381.1"/>
    <property type="molecule type" value="Genomic_DNA"/>
</dbReference>
<proteinExistence type="predicted"/>
<dbReference type="RefSeq" id="WP_015919696.1">
    <property type="nucleotide sequence ID" value="NC_011978.1"/>
</dbReference>
<dbReference type="Proteomes" id="UP000000445">
    <property type="component" value="Chromosome"/>
</dbReference>
<dbReference type="HOGENOM" id="CLU_2653316_0_0_0"/>
<accession>B9K8U8</accession>
<dbReference type="STRING" id="309803.CTN_1205"/>
<dbReference type="AlphaFoldDB" id="B9K8U8"/>
<sequence>MSVFENVMHEGEMVFFIEGGPLGEEGTYIVVSDDPTVEERISKIIEKLNTSSVIFLAVDEYERFKSELEKKAKRVW</sequence>
<name>B9K8U8_THENN</name>
<reference evidence="1 2" key="1">
    <citation type="journal article" date="2009" name="Biosci. Biotechnol. Biochem.">
        <title>WeGAS: a web-based microbial genome annotation system.</title>
        <authorList>
            <person name="Lee D."/>
            <person name="Seo H."/>
            <person name="Park C."/>
            <person name="Park K."/>
        </authorList>
    </citation>
    <scope>NUCLEOTIDE SEQUENCE [LARGE SCALE GENOMIC DNA]</scope>
    <source>
        <strain evidence="2">ATCC 49049 / DSM 4359 / NBRC 107923 / NS-E</strain>
    </source>
</reference>
<dbReference type="KEGG" id="tna:CTN_1205"/>